<keyword evidence="4" id="KW-0067">ATP-binding</keyword>
<dbReference type="PATRIC" id="fig|1300253.3.peg.1549"/>
<evidence type="ECO:0000313" key="10">
    <source>
        <dbReference type="EMBL" id="AGP77597.1"/>
    </source>
</evidence>
<dbReference type="InterPro" id="IPR003439">
    <property type="entry name" value="ABC_transporter-like_ATP-bd"/>
</dbReference>
<dbReference type="InterPro" id="IPR039421">
    <property type="entry name" value="Type_1_exporter"/>
</dbReference>
<evidence type="ECO:0000259" key="8">
    <source>
        <dbReference type="PROSITE" id="PS50893"/>
    </source>
</evidence>
<evidence type="ECO:0000256" key="2">
    <source>
        <dbReference type="ARBA" id="ARBA00022692"/>
    </source>
</evidence>
<proteinExistence type="predicted"/>
<evidence type="ECO:0000256" key="4">
    <source>
        <dbReference type="ARBA" id="ARBA00022840"/>
    </source>
</evidence>
<organism evidence="10 11">
    <name type="scientific">Alteromonas mediterranea 615</name>
    <dbReference type="NCBI Taxonomy" id="1300253"/>
    <lineage>
        <taxon>Bacteria</taxon>
        <taxon>Pseudomonadati</taxon>
        <taxon>Pseudomonadota</taxon>
        <taxon>Gammaproteobacteria</taxon>
        <taxon>Alteromonadales</taxon>
        <taxon>Alteromonadaceae</taxon>
        <taxon>Alteromonas/Salinimonas group</taxon>
        <taxon>Alteromonas</taxon>
    </lineage>
</organism>
<feature type="transmembrane region" description="Helical" evidence="7">
    <location>
        <begin position="141"/>
        <end position="167"/>
    </location>
</feature>
<dbReference type="BioCyc" id="AMAC1300253:G12YX-1193-MONOMER"/>
<dbReference type="Pfam" id="PF00005">
    <property type="entry name" value="ABC_tran"/>
    <property type="match status" value="1"/>
</dbReference>
<evidence type="ECO:0000256" key="7">
    <source>
        <dbReference type="SAM" id="Phobius"/>
    </source>
</evidence>
<dbReference type="PANTHER" id="PTHR43394">
    <property type="entry name" value="ATP-DEPENDENT PERMEASE MDL1, MITOCHONDRIAL"/>
    <property type="match status" value="1"/>
</dbReference>
<dbReference type="SUPFAM" id="SSF90123">
    <property type="entry name" value="ABC transporter transmembrane region"/>
    <property type="match status" value="1"/>
</dbReference>
<dbReference type="Gene3D" id="3.40.50.300">
    <property type="entry name" value="P-loop containing nucleotide triphosphate hydrolases"/>
    <property type="match status" value="1"/>
</dbReference>
<dbReference type="EMBL" id="CP004846">
    <property type="protein sequence ID" value="AGP77597.1"/>
    <property type="molecule type" value="Genomic_DNA"/>
</dbReference>
<gene>
    <name evidence="10" type="ORF">I633_07440</name>
</gene>
<name>S5ABT4_9ALTE</name>
<evidence type="ECO:0000256" key="6">
    <source>
        <dbReference type="ARBA" id="ARBA00023136"/>
    </source>
</evidence>
<feature type="domain" description="ABC transporter" evidence="8">
    <location>
        <begin position="324"/>
        <end position="559"/>
    </location>
</feature>
<dbReference type="InterPro" id="IPR003593">
    <property type="entry name" value="AAA+_ATPase"/>
</dbReference>
<dbReference type="PROSITE" id="PS50929">
    <property type="entry name" value="ABC_TM1F"/>
    <property type="match status" value="1"/>
</dbReference>
<dbReference type="PROSITE" id="PS00211">
    <property type="entry name" value="ABC_TRANSPORTER_1"/>
    <property type="match status" value="1"/>
</dbReference>
<dbReference type="NCBIfam" id="TIGR01842">
    <property type="entry name" value="type_I_sec_PrtD"/>
    <property type="match status" value="1"/>
</dbReference>
<dbReference type="InterPro" id="IPR027417">
    <property type="entry name" value="P-loop_NTPase"/>
</dbReference>
<dbReference type="GO" id="GO:0005524">
    <property type="term" value="F:ATP binding"/>
    <property type="evidence" value="ECO:0007669"/>
    <property type="project" value="UniProtKB-KW"/>
</dbReference>
<dbReference type="Proteomes" id="UP000014909">
    <property type="component" value="Chromosome"/>
</dbReference>
<dbReference type="InterPro" id="IPR036640">
    <property type="entry name" value="ABC1_TM_sf"/>
</dbReference>
<dbReference type="GO" id="GO:0030253">
    <property type="term" value="P:protein secretion by the type I secretion system"/>
    <property type="evidence" value="ECO:0007669"/>
    <property type="project" value="InterPro"/>
</dbReference>
<evidence type="ECO:0000256" key="3">
    <source>
        <dbReference type="ARBA" id="ARBA00022741"/>
    </source>
</evidence>
<dbReference type="GO" id="GO:0015421">
    <property type="term" value="F:ABC-type oligopeptide transporter activity"/>
    <property type="evidence" value="ECO:0007669"/>
    <property type="project" value="TreeGrafter"/>
</dbReference>
<evidence type="ECO:0000256" key="1">
    <source>
        <dbReference type="ARBA" id="ARBA00004651"/>
    </source>
</evidence>
<accession>S5ABT4</accession>
<keyword evidence="6 7" id="KW-0472">Membrane</keyword>
<protein>
    <submittedName>
        <fullName evidence="10">Type I secretion system ATPase, PrtD</fullName>
    </submittedName>
</protein>
<dbReference type="KEGG" id="amh:I633_07440"/>
<keyword evidence="2 7" id="KW-0812">Transmembrane</keyword>
<comment type="subcellular location">
    <subcellularLocation>
        <location evidence="1">Cell membrane</location>
        <topology evidence="1">Multi-pass membrane protein</topology>
    </subcellularLocation>
</comment>
<evidence type="ECO:0000313" key="11">
    <source>
        <dbReference type="Proteomes" id="UP000014909"/>
    </source>
</evidence>
<dbReference type="GO" id="GO:0005886">
    <property type="term" value="C:plasma membrane"/>
    <property type="evidence" value="ECO:0007669"/>
    <property type="project" value="UniProtKB-SubCell"/>
</dbReference>
<keyword evidence="3" id="KW-0547">Nucleotide-binding</keyword>
<dbReference type="PROSITE" id="PS50893">
    <property type="entry name" value="ABC_TRANSPORTER_2"/>
    <property type="match status" value="1"/>
</dbReference>
<dbReference type="PANTHER" id="PTHR43394:SF1">
    <property type="entry name" value="ATP-BINDING CASSETTE SUB-FAMILY B MEMBER 10, MITOCHONDRIAL"/>
    <property type="match status" value="1"/>
</dbReference>
<keyword evidence="5 7" id="KW-1133">Transmembrane helix</keyword>
<dbReference type="SUPFAM" id="SSF52540">
    <property type="entry name" value="P-loop containing nucleoside triphosphate hydrolases"/>
    <property type="match status" value="1"/>
</dbReference>
<feature type="domain" description="ABC transmembrane type-1" evidence="9">
    <location>
        <begin position="24"/>
        <end position="293"/>
    </location>
</feature>
<dbReference type="InterPro" id="IPR017871">
    <property type="entry name" value="ABC_transporter-like_CS"/>
</dbReference>
<sequence>MNNGKGLMPVSKALANIKSALLYVFLFSLAINLLMLVSPLYMLQVYDRVLVSGSHATLLFLTIFALVALIVLATLDIVRGILLARLGNAFDKTVSGYLFKNIIEQGGHSQPLRDVDTVRSFLSSPALTAIMDAPFTPLYLALIYILHPMLGHIALAGAIVLFSLALLGEKMTRVAQKDSQNASSQAHRYTDVCGKNRNAVYAMGMSSHILAKWNIPHLKSLSFGGLANSRSSGISAISKGLRFALQVGILGMGAFLVIEQESSPGVMIAASIVMGRGLAPIEASISGWRLVIAARDARERLLDYQASLPPLTEPLPLPEPKGKLTVQNAIFQFPNSEKPLIRDVSLTINPGEVIGITGPNAAGKSTLGKLLLGLYEPTHGDIRLDGATYAQWDRKLLGPHIGYLPQSVELFPGTIAENISRFTDADPNEIMQAAQFAGVHEMILSLDNGYNFAADNFDDALSGGQRQRIALARAVFGLPKLILLDEPTSSLDAEAERTVASSVKALKEHGTTVLVIGHRPALMNLTDKLLVMQNGALAAFGPTNEIMAKLVRPAVQKTGT</sequence>
<dbReference type="Gene3D" id="1.20.1560.10">
    <property type="entry name" value="ABC transporter type 1, transmembrane domain"/>
    <property type="match status" value="1"/>
</dbReference>
<dbReference type="GO" id="GO:0016887">
    <property type="term" value="F:ATP hydrolysis activity"/>
    <property type="evidence" value="ECO:0007669"/>
    <property type="project" value="InterPro"/>
</dbReference>
<feature type="transmembrane region" description="Helical" evidence="7">
    <location>
        <begin position="20"/>
        <end position="43"/>
    </location>
</feature>
<dbReference type="HOGENOM" id="CLU_000604_95_6_6"/>
<dbReference type="SMART" id="SM00382">
    <property type="entry name" value="AAA"/>
    <property type="match status" value="1"/>
</dbReference>
<dbReference type="Pfam" id="PF00664">
    <property type="entry name" value="ABC_membrane"/>
    <property type="match status" value="1"/>
</dbReference>
<reference evidence="10 11" key="1">
    <citation type="journal article" date="2013" name="Genome Biol. Evol.">
        <title>Genomic Diversity of "Deep Ecotype" Alteromonas macleodii Isolates: Evidence for Pan-Mediterranean Clonal Frames.</title>
        <authorList>
            <person name="Lopez-Perez M."/>
            <person name="Gonzaga A."/>
            <person name="Rodriguez-Valera F."/>
        </authorList>
    </citation>
    <scope>NUCLEOTIDE SEQUENCE [LARGE SCALE GENOMIC DNA]</scope>
    <source>
        <strain evidence="11">'English Channel 615'</strain>
    </source>
</reference>
<dbReference type="GO" id="GO:0030256">
    <property type="term" value="C:type I protein secretion system complex"/>
    <property type="evidence" value="ECO:0007669"/>
    <property type="project" value="InterPro"/>
</dbReference>
<dbReference type="AlphaFoldDB" id="S5ABT4"/>
<dbReference type="InterPro" id="IPR010128">
    <property type="entry name" value="ATPase_T1SS_PrtD-like"/>
</dbReference>
<feature type="transmembrane region" description="Helical" evidence="7">
    <location>
        <begin position="55"/>
        <end position="75"/>
    </location>
</feature>
<evidence type="ECO:0000256" key="5">
    <source>
        <dbReference type="ARBA" id="ARBA00022989"/>
    </source>
</evidence>
<evidence type="ECO:0000259" key="9">
    <source>
        <dbReference type="PROSITE" id="PS50929"/>
    </source>
</evidence>
<dbReference type="InterPro" id="IPR011527">
    <property type="entry name" value="ABC1_TM_dom"/>
</dbReference>